<evidence type="ECO:0000259" key="2">
    <source>
        <dbReference type="Pfam" id="PF00144"/>
    </source>
</evidence>
<evidence type="ECO:0000313" key="4">
    <source>
        <dbReference type="Proteomes" id="UP001057520"/>
    </source>
</evidence>
<name>A0ABY4ZNF1_9CAUL</name>
<evidence type="ECO:0000256" key="1">
    <source>
        <dbReference type="SAM" id="SignalP"/>
    </source>
</evidence>
<organism evidence="3 4">
    <name type="scientific">Caulobacter segnis</name>
    <dbReference type="NCBI Taxonomy" id="88688"/>
    <lineage>
        <taxon>Bacteria</taxon>
        <taxon>Pseudomonadati</taxon>
        <taxon>Pseudomonadota</taxon>
        <taxon>Alphaproteobacteria</taxon>
        <taxon>Caulobacterales</taxon>
        <taxon>Caulobacteraceae</taxon>
        <taxon>Caulobacter</taxon>
    </lineage>
</organism>
<feature type="signal peptide" evidence="1">
    <location>
        <begin position="1"/>
        <end position="24"/>
    </location>
</feature>
<proteinExistence type="predicted"/>
<dbReference type="EMBL" id="CP096040">
    <property type="protein sequence ID" value="USQ93909.1"/>
    <property type="molecule type" value="Genomic_DNA"/>
</dbReference>
<dbReference type="InterPro" id="IPR006311">
    <property type="entry name" value="TAT_signal"/>
</dbReference>
<keyword evidence="1" id="KW-0732">Signal</keyword>
<dbReference type="InterPro" id="IPR001466">
    <property type="entry name" value="Beta-lactam-related"/>
</dbReference>
<dbReference type="Proteomes" id="UP001057520">
    <property type="component" value="Chromosome"/>
</dbReference>
<keyword evidence="4" id="KW-1185">Reference proteome</keyword>
<reference evidence="3 4" key="1">
    <citation type="submission" date="2022-04" db="EMBL/GenBank/DDBJ databases">
        <title>Genome sequence of soybean root-associated Caulobacter segnis RL271.</title>
        <authorList>
            <person name="Longley R."/>
            <person name="Bonito G."/>
            <person name="Trigodet F."/>
            <person name="Crosson S."/>
            <person name="Fiebig A."/>
        </authorList>
    </citation>
    <scope>NUCLEOTIDE SEQUENCE [LARGE SCALE GENOMIC DNA]</scope>
    <source>
        <strain evidence="3 4">RL271</strain>
    </source>
</reference>
<dbReference type="Gene3D" id="3.40.710.10">
    <property type="entry name" value="DD-peptidase/beta-lactamase superfamily"/>
    <property type="match status" value="1"/>
</dbReference>
<dbReference type="PANTHER" id="PTHR43283:SF7">
    <property type="entry name" value="BETA-LACTAMASE-RELATED DOMAIN-CONTAINING PROTEIN"/>
    <property type="match status" value="1"/>
</dbReference>
<dbReference type="Pfam" id="PF00144">
    <property type="entry name" value="Beta-lactamase"/>
    <property type="match status" value="1"/>
</dbReference>
<evidence type="ECO:0000313" key="3">
    <source>
        <dbReference type="EMBL" id="USQ93909.1"/>
    </source>
</evidence>
<protein>
    <submittedName>
        <fullName evidence="3">Serine hydrolase</fullName>
    </submittedName>
</protein>
<dbReference type="GO" id="GO:0016787">
    <property type="term" value="F:hydrolase activity"/>
    <property type="evidence" value="ECO:0007669"/>
    <property type="project" value="UniProtKB-KW"/>
</dbReference>
<accession>A0ABY4ZNF1</accession>
<sequence length="339" mass="36493">MTFAISRRRWLAGAGALAATPVLADTATPDLQPVLDYVQGQKTTGFLIVQNRRILVERNWPLPVDAANFRLAFTYGPAPDGALLEDVASQQKSFVAVLAAIAIDKGLLDVERPVSDYIGSGWSKASSEQEQAIRVIHLLTMSSGLNEAFGYVAPAGDRFFYNTPVYAVTKRVLAAVAKAPLEKITHDWLTKPAGMTNTAWRQRPAALVVPGNATGLVTTPRDIAIFGQLVLDGGLARDGRRVVSKEALSALFVRSATNPAYGRLWWLNGGVETIRAGGVRTPGQLIPAAPADLVAALGAMDRRLYVVPSRELVVVRTGQAAIDKDFDQQLWLRLAKALG</sequence>
<gene>
    <name evidence="3" type="ORF">MZV50_14930</name>
</gene>
<dbReference type="PROSITE" id="PS51318">
    <property type="entry name" value="TAT"/>
    <property type="match status" value="1"/>
</dbReference>
<dbReference type="InterPro" id="IPR012338">
    <property type="entry name" value="Beta-lactam/transpept-like"/>
</dbReference>
<feature type="chain" id="PRO_5046761326" evidence="1">
    <location>
        <begin position="25"/>
        <end position="339"/>
    </location>
</feature>
<feature type="domain" description="Beta-lactamase-related" evidence="2">
    <location>
        <begin position="86"/>
        <end position="262"/>
    </location>
</feature>
<keyword evidence="3" id="KW-0378">Hydrolase</keyword>
<dbReference type="InterPro" id="IPR050789">
    <property type="entry name" value="Diverse_Enzym_Activities"/>
</dbReference>
<dbReference type="SUPFAM" id="SSF56601">
    <property type="entry name" value="beta-lactamase/transpeptidase-like"/>
    <property type="match status" value="1"/>
</dbReference>
<dbReference type="PANTHER" id="PTHR43283">
    <property type="entry name" value="BETA-LACTAMASE-RELATED"/>
    <property type="match status" value="1"/>
</dbReference>